<dbReference type="CDD" id="cd22382">
    <property type="entry name" value="KH-I_SF1"/>
    <property type="match status" value="1"/>
</dbReference>
<dbReference type="GO" id="GO:0048024">
    <property type="term" value="P:regulation of mRNA splicing, via spliceosome"/>
    <property type="evidence" value="ECO:0007669"/>
    <property type="project" value="TreeGrafter"/>
</dbReference>
<evidence type="ECO:0000256" key="11">
    <source>
        <dbReference type="ARBA" id="ARBA00022990"/>
    </source>
</evidence>
<keyword evidence="14" id="KW-0508">mRNA splicing</keyword>
<feature type="region of interest" description="Disordered" evidence="24">
    <location>
        <begin position="257"/>
        <end position="306"/>
    </location>
</feature>
<dbReference type="Gene3D" id="4.10.60.10">
    <property type="entry name" value="Zinc finger, CCHC-type"/>
    <property type="match status" value="1"/>
</dbReference>
<feature type="compositionally biased region" description="Basic residues" evidence="24">
    <location>
        <begin position="77"/>
        <end position="91"/>
    </location>
</feature>
<evidence type="ECO:0000256" key="5">
    <source>
        <dbReference type="ARBA" id="ARBA00022664"/>
    </source>
</evidence>
<keyword evidence="6" id="KW-0479">Metal-binding</keyword>
<evidence type="ECO:0000256" key="7">
    <source>
        <dbReference type="ARBA" id="ARBA00022728"/>
    </source>
</evidence>
<comment type="function">
    <text evidence="16">Necessary for the ATP-dependent first step of spliceosome assembly. Binds to the intron branch point sequence (BPS) 5'-UACUAAC-3' of the pre-mRNA. May act as transcription repressor.</text>
</comment>
<dbReference type="Pfam" id="PF22675">
    <property type="entry name" value="KH-I_KHDC4-BBP"/>
    <property type="match status" value="1"/>
</dbReference>
<feature type="compositionally biased region" description="Gly residues" evidence="24">
    <location>
        <begin position="162"/>
        <end position="171"/>
    </location>
</feature>
<keyword evidence="5" id="KW-0507">mRNA processing</keyword>
<feature type="compositionally biased region" description="Gly residues" evidence="24">
    <location>
        <begin position="609"/>
        <end position="634"/>
    </location>
</feature>
<reference evidence="26" key="1">
    <citation type="submission" date="2020-05" db="UniProtKB">
        <authorList>
            <consortium name="EnsemblMetazoa"/>
        </authorList>
    </citation>
    <scope>IDENTIFICATION</scope>
    <source>
        <strain evidence="26">MAF</strain>
    </source>
</reference>
<evidence type="ECO:0000256" key="20">
    <source>
        <dbReference type="ARBA" id="ARBA00082911"/>
    </source>
</evidence>
<dbReference type="AlphaFoldDB" id="A0A182ULT4"/>
<dbReference type="GO" id="GO:0008270">
    <property type="term" value="F:zinc ion binding"/>
    <property type="evidence" value="ECO:0007669"/>
    <property type="project" value="UniProtKB-KW"/>
</dbReference>
<comment type="subcellular location">
    <subcellularLocation>
        <location evidence="1">Nucleus</location>
    </subcellularLocation>
</comment>
<dbReference type="FunFam" id="4.10.60.10:FF:000031">
    <property type="entry name" value="splicing factor 1"/>
    <property type="match status" value="1"/>
</dbReference>
<organism evidence="26 27">
    <name type="scientific">Anopheles merus</name>
    <name type="common">Mosquito</name>
    <dbReference type="NCBI Taxonomy" id="30066"/>
    <lineage>
        <taxon>Eukaryota</taxon>
        <taxon>Metazoa</taxon>
        <taxon>Ecdysozoa</taxon>
        <taxon>Arthropoda</taxon>
        <taxon>Hexapoda</taxon>
        <taxon>Insecta</taxon>
        <taxon>Pterygota</taxon>
        <taxon>Neoptera</taxon>
        <taxon>Endopterygota</taxon>
        <taxon>Diptera</taxon>
        <taxon>Nematocera</taxon>
        <taxon>Culicoidea</taxon>
        <taxon>Culicidae</taxon>
        <taxon>Anophelinae</taxon>
        <taxon>Anopheles</taxon>
    </lineage>
</organism>
<evidence type="ECO:0000313" key="27">
    <source>
        <dbReference type="Proteomes" id="UP000075903"/>
    </source>
</evidence>
<feature type="domain" description="CCHC-type" evidence="25">
    <location>
        <begin position="552"/>
        <end position="567"/>
    </location>
</feature>
<dbReference type="InterPro" id="IPR032570">
    <property type="entry name" value="SF1-HH"/>
</dbReference>
<dbReference type="InterPro" id="IPR001878">
    <property type="entry name" value="Znf_CCHC"/>
</dbReference>
<dbReference type="InterPro" id="IPR045071">
    <property type="entry name" value="BBP-like"/>
</dbReference>
<keyword evidence="10 23" id="KW-0694">RNA-binding</keyword>
<dbReference type="GO" id="GO:0003729">
    <property type="term" value="F:mRNA binding"/>
    <property type="evidence" value="ECO:0007669"/>
    <property type="project" value="TreeGrafter"/>
</dbReference>
<feature type="compositionally biased region" description="Basic residues" evidence="24">
    <location>
        <begin position="113"/>
        <end position="125"/>
    </location>
</feature>
<dbReference type="GO" id="GO:0005681">
    <property type="term" value="C:spliceosomal complex"/>
    <property type="evidence" value="ECO:0007669"/>
    <property type="project" value="UniProtKB-KW"/>
</dbReference>
<evidence type="ECO:0000256" key="12">
    <source>
        <dbReference type="ARBA" id="ARBA00023015"/>
    </source>
</evidence>
<evidence type="ECO:0000256" key="1">
    <source>
        <dbReference type="ARBA" id="ARBA00004123"/>
    </source>
</evidence>
<evidence type="ECO:0000313" key="26">
    <source>
        <dbReference type="EnsemblMetazoa" id="AMEM000082-PA"/>
    </source>
</evidence>
<name>A0A182ULT4_ANOME</name>
<evidence type="ECO:0000256" key="17">
    <source>
        <dbReference type="ARBA" id="ARBA00074240"/>
    </source>
</evidence>
<evidence type="ECO:0000256" key="15">
    <source>
        <dbReference type="ARBA" id="ARBA00023242"/>
    </source>
</evidence>
<evidence type="ECO:0000256" key="16">
    <source>
        <dbReference type="ARBA" id="ARBA00055181"/>
    </source>
</evidence>
<dbReference type="Gene3D" id="3.30.1370.10">
    <property type="entry name" value="K Homology domain, type 1"/>
    <property type="match status" value="1"/>
</dbReference>
<feature type="compositionally biased region" description="Pro residues" evidence="24">
    <location>
        <begin position="703"/>
        <end position="724"/>
    </location>
</feature>
<dbReference type="CTD" id="7536"/>
<feature type="compositionally biased region" description="Basic and acidic residues" evidence="24">
    <location>
        <begin position="28"/>
        <end position="49"/>
    </location>
</feature>
<dbReference type="InterPro" id="IPR004087">
    <property type="entry name" value="KH_dom"/>
</dbReference>
<feature type="region of interest" description="Disordered" evidence="24">
    <location>
        <begin position="766"/>
        <end position="816"/>
    </location>
</feature>
<protein>
    <recommendedName>
        <fullName evidence="17">Splicing factor 1</fullName>
    </recommendedName>
    <alternativeName>
        <fullName evidence="21">Mammalian branch point-binding protein</fullName>
    </alternativeName>
    <alternativeName>
        <fullName evidence="20">Transcription factor ZFM1</fullName>
    </alternativeName>
    <alternativeName>
        <fullName evidence="19">Zinc finger gene in MEN1 locus</fullName>
    </alternativeName>
    <alternativeName>
        <fullName evidence="18">Zinc finger protein 162</fullName>
    </alternativeName>
</protein>
<dbReference type="RefSeq" id="XP_041763266.1">
    <property type="nucleotide sequence ID" value="XM_041907332.1"/>
</dbReference>
<evidence type="ECO:0000256" key="22">
    <source>
        <dbReference type="PROSITE-ProRule" id="PRU00047"/>
    </source>
</evidence>
<feature type="compositionally biased region" description="Gly residues" evidence="24">
    <location>
        <begin position="670"/>
        <end position="694"/>
    </location>
</feature>
<dbReference type="STRING" id="30066.A0A182ULT4"/>
<dbReference type="Proteomes" id="UP000075903">
    <property type="component" value="Unassembled WGS sequence"/>
</dbReference>
<dbReference type="FunFam" id="3.30.1370.10:FF:000016">
    <property type="entry name" value="Putative splicing factor 1"/>
    <property type="match status" value="1"/>
</dbReference>
<dbReference type="VEuPathDB" id="VectorBase:AMEM21_002158"/>
<dbReference type="EnsemblMetazoa" id="AMEM000082-RA">
    <property type="protein sequence ID" value="AMEM000082-PA"/>
    <property type="gene ID" value="AMEM000082"/>
</dbReference>
<dbReference type="PROSITE" id="PS50084">
    <property type="entry name" value="KH_TYPE_1"/>
    <property type="match status" value="1"/>
</dbReference>
<evidence type="ECO:0000256" key="19">
    <source>
        <dbReference type="ARBA" id="ARBA00075641"/>
    </source>
</evidence>
<dbReference type="Gene3D" id="6.10.140.1790">
    <property type="match status" value="1"/>
</dbReference>
<dbReference type="SMART" id="SM00343">
    <property type="entry name" value="ZnF_C2HC"/>
    <property type="match status" value="2"/>
</dbReference>
<evidence type="ECO:0000256" key="9">
    <source>
        <dbReference type="ARBA" id="ARBA00022833"/>
    </source>
</evidence>
<dbReference type="Pfam" id="PF00098">
    <property type="entry name" value="zf-CCHC"/>
    <property type="match status" value="1"/>
</dbReference>
<dbReference type="SMART" id="SM00322">
    <property type="entry name" value="KH"/>
    <property type="match status" value="1"/>
</dbReference>
<keyword evidence="11" id="KW-0007">Acetylation</keyword>
<feature type="region of interest" description="Disordered" evidence="24">
    <location>
        <begin position="336"/>
        <end position="356"/>
    </location>
</feature>
<dbReference type="GO" id="GO:0006397">
    <property type="term" value="P:mRNA processing"/>
    <property type="evidence" value="ECO:0007669"/>
    <property type="project" value="UniProtKB-KW"/>
</dbReference>
<keyword evidence="9" id="KW-0862">Zinc</keyword>
<feature type="compositionally biased region" description="Gly residues" evidence="24">
    <location>
        <begin position="126"/>
        <end position="137"/>
    </location>
</feature>
<dbReference type="GO" id="GO:0008380">
    <property type="term" value="P:RNA splicing"/>
    <property type="evidence" value="ECO:0007669"/>
    <property type="project" value="UniProtKB-KW"/>
</dbReference>
<keyword evidence="7" id="KW-0747">Spliceosome</keyword>
<keyword evidence="8 22" id="KW-0863">Zinc-finger</keyword>
<feature type="compositionally biased region" description="Pro residues" evidence="24">
    <location>
        <begin position="778"/>
        <end position="800"/>
    </location>
</feature>
<evidence type="ECO:0000256" key="18">
    <source>
        <dbReference type="ARBA" id="ARBA00075476"/>
    </source>
</evidence>
<feature type="compositionally biased region" description="Low complexity" evidence="24">
    <location>
        <begin position="14"/>
        <end position="27"/>
    </location>
</feature>
<feature type="compositionally biased region" description="Basic and acidic residues" evidence="24">
    <location>
        <begin position="1"/>
        <end position="13"/>
    </location>
</feature>
<keyword evidence="4" id="KW-0597">Phosphoprotein</keyword>
<dbReference type="InterPro" id="IPR055256">
    <property type="entry name" value="KH_1_KHDC4/BBP-like"/>
</dbReference>
<evidence type="ECO:0000256" key="10">
    <source>
        <dbReference type="ARBA" id="ARBA00022884"/>
    </source>
</evidence>
<keyword evidence="3" id="KW-0678">Repressor</keyword>
<evidence type="ECO:0000256" key="8">
    <source>
        <dbReference type="ARBA" id="ARBA00022771"/>
    </source>
</evidence>
<keyword evidence="13" id="KW-0804">Transcription</keyword>
<dbReference type="SUPFAM" id="SSF57756">
    <property type="entry name" value="Retrovirus zinc finger-like domains"/>
    <property type="match status" value="1"/>
</dbReference>
<keyword evidence="12" id="KW-0805">Transcription regulation</keyword>
<feature type="compositionally biased region" description="Basic and acidic residues" evidence="24">
    <location>
        <begin position="150"/>
        <end position="159"/>
    </location>
</feature>
<feature type="region of interest" description="Disordered" evidence="24">
    <location>
        <begin position="1"/>
        <end position="175"/>
    </location>
</feature>
<dbReference type="GeneID" id="121588894"/>
<dbReference type="InterPro" id="IPR036875">
    <property type="entry name" value="Znf_CCHC_sf"/>
</dbReference>
<evidence type="ECO:0000259" key="25">
    <source>
        <dbReference type="PROSITE" id="PS50158"/>
    </source>
</evidence>
<sequence>MSYKSKGKDRDYESSSSKSRNNASGLSKGRDKERDRKSERESKERHAEKSGSSGGKERHRSRSRERSSDRRDGGGRRSSKDRHGGGRRHSRTRDDSRERDHRRHRDHRDRERRSRSRSRDRKHRSGGGGSGGGGGGSSRDDRDHRHRSREHADDGRRAMESSGGGGGGGGLMDSPDRYDYKSIEYTQNVISNMLMTASTANDFAKLLNSYNQQQQIQAQQQQIQTQQALFEQHNENSCSSVGSKGMSAQMLGDFTGDNGNGTQAMCNGNSSGGEGGDSARRRKKKSRWAGSDHDKTFIPGMPTVLPSTLTPDQQEAYLVQLQIEEISRKLRTGDLMIPQNPEERSPSPEPIYSSDGKRLNTREFRTRKKLEEQRHQLIQRMQSLNPDFKPPSDYKPPVIRVSDKVLIPQEEYPDINFVGLLIGPRGNTLKAMEKDTGAKIIIRGKGSVKEGKVGRKDGQPLPGEDEPLHAFITASNPEAVKKAVDRIKDVIRQGIEVPEGHNDLRRMQLRELAQLNGTLRETDGPRCNNCGSNEHKSWLCPDKPNITNNIVCSACGGTGHIARDCRSKRPGHGGPPSAAGGGAVTKIDEEYMSLMAELGEAPPPQESNHGGGGGGGGGGYGHGGGGGGGGGGSRGSYNMFEPRSAPRPLMATPHHPPSLMGNSLSAPNVAGGGGGGTGGGSGGGGSQSGSGSGAGSSHQQWPPMMPMPPAPPTLPNPPPPPPTVPSLMQWTPPPPAAADTMVPAPSHHHTYGAGVAPPTMGGWGKGAAGGGLIASGWPPAPNGGFVPPPPGPAPPPPPMSGMPSHILAPPPPPPPS</sequence>
<dbReference type="PANTHER" id="PTHR11208:SF45">
    <property type="entry name" value="SPLICING FACTOR 1"/>
    <property type="match status" value="1"/>
</dbReference>
<dbReference type="SUPFAM" id="SSF54791">
    <property type="entry name" value="Eukaryotic type KH-domain (KH-domain type I)"/>
    <property type="match status" value="1"/>
</dbReference>
<evidence type="ECO:0000256" key="2">
    <source>
        <dbReference type="ARBA" id="ARBA00010382"/>
    </source>
</evidence>
<keyword evidence="15" id="KW-0539">Nucleus</keyword>
<evidence type="ECO:0000256" key="13">
    <source>
        <dbReference type="ARBA" id="ARBA00023163"/>
    </source>
</evidence>
<dbReference type="PROSITE" id="PS50158">
    <property type="entry name" value="ZF_CCHC"/>
    <property type="match status" value="1"/>
</dbReference>
<dbReference type="InterPro" id="IPR036612">
    <property type="entry name" value="KH_dom_type_1_sf"/>
</dbReference>
<comment type="similarity">
    <text evidence="2">Belongs to the BBP/SF1 family.</text>
</comment>
<feature type="compositionally biased region" description="Basic and acidic residues" evidence="24">
    <location>
        <begin position="64"/>
        <end position="75"/>
    </location>
</feature>
<accession>A0A182ULT4</accession>
<evidence type="ECO:0000256" key="21">
    <source>
        <dbReference type="ARBA" id="ARBA00083224"/>
    </source>
</evidence>
<dbReference type="KEGG" id="amer:121588894"/>
<dbReference type="VEuPathDB" id="VectorBase:AMEM000082"/>
<evidence type="ECO:0000256" key="23">
    <source>
        <dbReference type="PROSITE-ProRule" id="PRU00117"/>
    </source>
</evidence>
<keyword evidence="27" id="KW-1185">Reference proteome</keyword>
<evidence type="ECO:0000256" key="3">
    <source>
        <dbReference type="ARBA" id="ARBA00022491"/>
    </source>
</evidence>
<evidence type="ECO:0000256" key="4">
    <source>
        <dbReference type="ARBA" id="ARBA00022553"/>
    </source>
</evidence>
<dbReference type="InterPro" id="IPR047086">
    <property type="entry name" value="SF1-HH_sf"/>
</dbReference>
<evidence type="ECO:0000256" key="24">
    <source>
        <dbReference type="SAM" id="MobiDB-lite"/>
    </source>
</evidence>
<dbReference type="Pfam" id="PF16275">
    <property type="entry name" value="SF1-HH"/>
    <property type="match status" value="1"/>
</dbReference>
<evidence type="ECO:0000256" key="14">
    <source>
        <dbReference type="ARBA" id="ARBA00023187"/>
    </source>
</evidence>
<proteinExistence type="inferred from homology"/>
<dbReference type="PANTHER" id="PTHR11208">
    <property type="entry name" value="RNA-BINDING PROTEIN RELATED"/>
    <property type="match status" value="1"/>
</dbReference>
<feature type="region of interest" description="Disordered" evidence="24">
    <location>
        <begin position="599"/>
        <end position="740"/>
    </location>
</feature>
<dbReference type="GO" id="GO:0005654">
    <property type="term" value="C:nucleoplasm"/>
    <property type="evidence" value="ECO:0007669"/>
    <property type="project" value="UniProtKB-ARBA"/>
</dbReference>
<evidence type="ECO:0000256" key="6">
    <source>
        <dbReference type="ARBA" id="ARBA00022723"/>
    </source>
</evidence>